<dbReference type="GO" id="GO:0016853">
    <property type="term" value="F:isomerase activity"/>
    <property type="evidence" value="ECO:0007669"/>
    <property type="project" value="UniProtKB-KW"/>
</dbReference>
<dbReference type="OrthoDB" id="9787068at2"/>
<name>A0A1H8QZT6_9ACTN</name>
<evidence type="ECO:0000313" key="2">
    <source>
        <dbReference type="EMBL" id="SEO59517.1"/>
    </source>
</evidence>
<protein>
    <submittedName>
        <fullName evidence="2">Sugar phosphate isomerase/epimerase</fullName>
    </submittedName>
</protein>
<dbReference type="RefSeq" id="WP_091940569.1">
    <property type="nucleotide sequence ID" value="NZ_FOEE01000002.1"/>
</dbReference>
<gene>
    <name evidence="2" type="ORF">SAMN05660991_00901</name>
</gene>
<feature type="domain" description="Xylose isomerase-like TIM barrel" evidence="1">
    <location>
        <begin position="64"/>
        <end position="231"/>
    </location>
</feature>
<dbReference type="STRING" id="673521.SAMN05660991_00901"/>
<sequence length="253" mass="26139">MIDFALTSDGRWTAGTDELATAAGAAGFAGIGLGVDRASAPGAAATLAGAGVRCSELMALMVSRNEERTLAAARQLAAAAAAVGAPWVLTVPAAPPSAETAALLGRCADVVAEAGARLAIEFSPLGVVTSIAAARELVAAADPGRAAVMIDTWHFSRGDSTWEQLAGIPLEEIAYLQFSDAPEPLGDDGFTETMDRRLWPGEGTFELARFAGTLLDRGWAGTVSVEVLNAELVRLPVAEFARAAHDTTARFWS</sequence>
<keyword evidence="3" id="KW-1185">Reference proteome</keyword>
<organism evidence="2 3">
    <name type="scientific">Trujillonella endophytica</name>
    <dbReference type="NCBI Taxonomy" id="673521"/>
    <lineage>
        <taxon>Bacteria</taxon>
        <taxon>Bacillati</taxon>
        <taxon>Actinomycetota</taxon>
        <taxon>Actinomycetes</taxon>
        <taxon>Geodermatophilales</taxon>
        <taxon>Geodermatophilaceae</taxon>
        <taxon>Trujillonella</taxon>
    </lineage>
</organism>
<keyword evidence="2" id="KW-0413">Isomerase</keyword>
<reference evidence="3" key="1">
    <citation type="submission" date="2016-10" db="EMBL/GenBank/DDBJ databases">
        <authorList>
            <person name="Varghese N."/>
            <person name="Submissions S."/>
        </authorList>
    </citation>
    <scope>NUCLEOTIDE SEQUENCE [LARGE SCALE GENOMIC DNA]</scope>
    <source>
        <strain evidence="3">DSM 45413</strain>
    </source>
</reference>
<dbReference type="InterPro" id="IPR036237">
    <property type="entry name" value="Xyl_isomerase-like_sf"/>
</dbReference>
<dbReference type="InterPro" id="IPR013022">
    <property type="entry name" value="Xyl_isomerase-like_TIM-brl"/>
</dbReference>
<dbReference type="EMBL" id="FOEE01000002">
    <property type="protein sequence ID" value="SEO59517.1"/>
    <property type="molecule type" value="Genomic_DNA"/>
</dbReference>
<dbReference type="PANTHER" id="PTHR12110:SF48">
    <property type="entry name" value="BLL3656 PROTEIN"/>
    <property type="match status" value="1"/>
</dbReference>
<dbReference type="PANTHER" id="PTHR12110">
    <property type="entry name" value="HYDROXYPYRUVATE ISOMERASE"/>
    <property type="match status" value="1"/>
</dbReference>
<dbReference type="AlphaFoldDB" id="A0A1H8QZT6"/>
<evidence type="ECO:0000313" key="3">
    <source>
        <dbReference type="Proteomes" id="UP000198960"/>
    </source>
</evidence>
<dbReference type="Gene3D" id="3.20.20.150">
    <property type="entry name" value="Divalent-metal-dependent TIM barrel enzymes"/>
    <property type="match status" value="1"/>
</dbReference>
<proteinExistence type="predicted"/>
<dbReference type="InterPro" id="IPR050312">
    <property type="entry name" value="IolE/XylAMocC-like"/>
</dbReference>
<dbReference type="Proteomes" id="UP000198960">
    <property type="component" value="Unassembled WGS sequence"/>
</dbReference>
<accession>A0A1H8QZT6</accession>
<evidence type="ECO:0000259" key="1">
    <source>
        <dbReference type="Pfam" id="PF01261"/>
    </source>
</evidence>
<dbReference type="SUPFAM" id="SSF51658">
    <property type="entry name" value="Xylose isomerase-like"/>
    <property type="match status" value="1"/>
</dbReference>
<dbReference type="Pfam" id="PF01261">
    <property type="entry name" value="AP_endonuc_2"/>
    <property type="match status" value="1"/>
</dbReference>